<keyword evidence="9" id="KW-1185">Reference proteome</keyword>
<evidence type="ECO:0000256" key="3">
    <source>
        <dbReference type="ARBA" id="ARBA00023122"/>
    </source>
</evidence>
<dbReference type="Pfam" id="PF00571">
    <property type="entry name" value="CBS"/>
    <property type="match status" value="2"/>
</dbReference>
<accession>A0ABV6KCL2</accession>
<name>A0ABV6KCL2_9BACI</name>
<dbReference type="Gene3D" id="3.10.580.10">
    <property type="entry name" value="CBS-domain"/>
    <property type="match status" value="1"/>
</dbReference>
<reference evidence="8 9" key="1">
    <citation type="submission" date="2024-09" db="EMBL/GenBank/DDBJ databases">
        <authorList>
            <person name="Sun Q."/>
            <person name="Mori K."/>
        </authorList>
    </citation>
    <scope>NUCLEOTIDE SEQUENCE [LARGE SCALE GENOMIC DNA]</scope>
    <source>
        <strain evidence="8 9">NCAIM B.02610</strain>
    </source>
</reference>
<dbReference type="InterPro" id="IPR046342">
    <property type="entry name" value="CBS_dom_sf"/>
</dbReference>
<evidence type="ECO:0000256" key="2">
    <source>
        <dbReference type="ARBA" id="ARBA00022737"/>
    </source>
</evidence>
<evidence type="ECO:0000313" key="8">
    <source>
        <dbReference type="EMBL" id="MFC0471052.1"/>
    </source>
</evidence>
<evidence type="ECO:0000256" key="5">
    <source>
        <dbReference type="PROSITE-ProRule" id="PRU00703"/>
    </source>
</evidence>
<organism evidence="8 9">
    <name type="scientific">Halalkalibacter kiskunsagensis</name>
    <dbReference type="NCBI Taxonomy" id="1548599"/>
    <lineage>
        <taxon>Bacteria</taxon>
        <taxon>Bacillati</taxon>
        <taxon>Bacillota</taxon>
        <taxon>Bacilli</taxon>
        <taxon>Bacillales</taxon>
        <taxon>Bacillaceae</taxon>
        <taxon>Halalkalibacter</taxon>
    </lineage>
</organism>
<dbReference type="CDD" id="cd04604">
    <property type="entry name" value="CBS_pair_SIS_assoc"/>
    <property type="match status" value="1"/>
</dbReference>
<dbReference type="RefSeq" id="WP_335958430.1">
    <property type="nucleotide sequence ID" value="NZ_JAXBLX010000001.1"/>
</dbReference>
<evidence type="ECO:0000259" key="6">
    <source>
        <dbReference type="PROSITE" id="PS51371"/>
    </source>
</evidence>
<dbReference type="InterPro" id="IPR000644">
    <property type="entry name" value="CBS_dom"/>
</dbReference>
<dbReference type="InterPro" id="IPR050986">
    <property type="entry name" value="GutQ/KpsF_isomerases"/>
</dbReference>
<dbReference type="PROSITE" id="PS51464">
    <property type="entry name" value="SIS"/>
    <property type="match status" value="1"/>
</dbReference>
<evidence type="ECO:0000313" key="9">
    <source>
        <dbReference type="Proteomes" id="UP001589838"/>
    </source>
</evidence>
<feature type="domain" description="CBS" evidence="6">
    <location>
        <begin position="217"/>
        <end position="276"/>
    </location>
</feature>
<dbReference type="Proteomes" id="UP001589838">
    <property type="component" value="Unassembled WGS sequence"/>
</dbReference>
<dbReference type="InterPro" id="IPR001347">
    <property type="entry name" value="SIS_dom"/>
</dbReference>
<keyword evidence="2" id="KW-0677">Repeat</keyword>
<dbReference type="EMBL" id="JBHLUX010000029">
    <property type="protein sequence ID" value="MFC0471052.1"/>
    <property type="molecule type" value="Genomic_DNA"/>
</dbReference>
<evidence type="ECO:0000256" key="1">
    <source>
        <dbReference type="ARBA" id="ARBA00008165"/>
    </source>
</evidence>
<dbReference type="PANTHER" id="PTHR42745">
    <property type="match status" value="1"/>
</dbReference>
<dbReference type="PROSITE" id="PS51371">
    <property type="entry name" value="CBS"/>
    <property type="match status" value="2"/>
</dbReference>
<dbReference type="Gene3D" id="3.40.50.10490">
    <property type="entry name" value="Glucose-6-phosphate isomerase like protein, domain 1"/>
    <property type="match status" value="1"/>
</dbReference>
<keyword evidence="3 5" id="KW-0129">CBS domain</keyword>
<feature type="domain" description="CBS" evidence="6">
    <location>
        <begin position="282"/>
        <end position="333"/>
    </location>
</feature>
<dbReference type="InterPro" id="IPR004800">
    <property type="entry name" value="KdsD/KpsF-type"/>
</dbReference>
<dbReference type="SUPFAM" id="SSF53697">
    <property type="entry name" value="SIS domain"/>
    <property type="match status" value="1"/>
</dbReference>
<dbReference type="Pfam" id="PF01380">
    <property type="entry name" value="SIS"/>
    <property type="match status" value="1"/>
</dbReference>
<dbReference type="PIRSF" id="PIRSF004692">
    <property type="entry name" value="KdsD_KpsF"/>
    <property type="match status" value="1"/>
</dbReference>
<sequence length="333" mass="35372">MPNTITATAIQPVTTDYLKSMKEVLEKEAQAILELSNSLGTSMEDAIELILQCNGRVVITGIGKSGIIGRKINATMASTGTPSLFLHPSEGLHGDLGMVTGHDVVIAISNSGESDEVINLIPSIKKIGAKMIAIVKNSQSTLATNSDIVLNIGNAKEACPLGLAPTTSTTVTLALGDALAIALLEARKFQPEDFALYHPAGSLGRKLLLTVGNVVKTSRKNPTVFGDDTIKDALFQMTAQGMGAATVVDAQGFMLGVLTDGDIRRAFALTDNVLERKVEELCNLTPVVIKEDVLASQALELMEDKKVNVLPVINEMHQPVAMIHLHDLMNLGL</sequence>
<comment type="caution">
    <text evidence="8">The sequence shown here is derived from an EMBL/GenBank/DDBJ whole genome shotgun (WGS) entry which is preliminary data.</text>
</comment>
<dbReference type="PANTHER" id="PTHR42745:SF1">
    <property type="entry name" value="ARABINOSE 5-PHOSPHATE ISOMERASE KDSD"/>
    <property type="match status" value="1"/>
</dbReference>
<dbReference type="InterPro" id="IPR046348">
    <property type="entry name" value="SIS_dom_sf"/>
</dbReference>
<protein>
    <submittedName>
        <fullName evidence="8">SIS domain-containing protein</fullName>
    </submittedName>
</protein>
<evidence type="ECO:0000259" key="7">
    <source>
        <dbReference type="PROSITE" id="PS51464"/>
    </source>
</evidence>
<comment type="similarity">
    <text evidence="1 4">Belongs to the SIS family. GutQ/KpsF subfamily.</text>
</comment>
<proteinExistence type="inferred from homology"/>
<dbReference type="CDD" id="cd05014">
    <property type="entry name" value="SIS_Kpsf"/>
    <property type="match status" value="1"/>
</dbReference>
<evidence type="ECO:0000256" key="4">
    <source>
        <dbReference type="PIRNR" id="PIRNR004692"/>
    </source>
</evidence>
<gene>
    <name evidence="8" type="ORF">ACFFHM_11310</name>
</gene>
<dbReference type="InterPro" id="IPR035474">
    <property type="entry name" value="SIS_Kpsf"/>
</dbReference>
<dbReference type="NCBIfam" id="TIGR00393">
    <property type="entry name" value="kpsF"/>
    <property type="match status" value="1"/>
</dbReference>
<dbReference type="SMART" id="SM00116">
    <property type="entry name" value="CBS"/>
    <property type="match status" value="2"/>
</dbReference>
<feature type="domain" description="SIS" evidence="7">
    <location>
        <begin position="46"/>
        <end position="189"/>
    </location>
</feature>